<reference evidence="10 11" key="1">
    <citation type="submission" date="2019-07" db="EMBL/GenBank/DDBJ databases">
        <title>Sulfurimonas paralvinellae sp. nov., a novel mesophilic, hydrogen- and sulfur-oxidizing chemolithoautotroph within the Epsilonproteo- bacteria isolated from a deep-sea hydrothermal vent polychaete nest, reclassification of Thiomicrospira denitrificans as Sulfurimonas denitrificans comb. nov. and emended description of the genus Sulfurimonas.</title>
        <authorList>
            <person name="Wang S."/>
            <person name="Jiang L."/>
            <person name="Shao Z."/>
        </authorList>
    </citation>
    <scope>NUCLEOTIDE SEQUENCE [LARGE SCALE GENOMIC DNA]</scope>
    <source>
        <strain evidence="10 11">GO25</strain>
    </source>
</reference>
<dbReference type="InterPro" id="IPR011990">
    <property type="entry name" value="TPR-like_helical_dom_sf"/>
</dbReference>
<dbReference type="AlphaFoldDB" id="A0A7M1B6X0"/>
<dbReference type="InterPro" id="IPR050768">
    <property type="entry name" value="UPF0353/GerABKA_families"/>
</dbReference>
<keyword evidence="1" id="KW-1003">Cell membrane</keyword>
<accession>A0A7M1B6X0</accession>
<keyword evidence="2 8" id="KW-0812">Transmembrane</keyword>
<feature type="coiled-coil region" evidence="6">
    <location>
        <begin position="267"/>
        <end position="294"/>
    </location>
</feature>
<evidence type="ECO:0000256" key="4">
    <source>
        <dbReference type="ARBA" id="ARBA00023136"/>
    </source>
</evidence>
<dbReference type="PROSITE" id="PS50005">
    <property type="entry name" value="TPR"/>
    <property type="match status" value="1"/>
</dbReference>
<dbReference type="PANTHER" id="PTHR22550">
    <property type="entry name" value="SPORE GERMINATION PROTEIN"/>
    <property type="match status" value="1"/>
</dbReference>
<dbReference type="PROSITE" id="PS50234">
    <property type="entry name" value="VWFA"/>
    <property type="match status" value="1"/>
</dbReference>
<gene>
    <name evidence="10" type="ORF">FM071_02745</name>
</gene>
<feature type="region of interest" description="Disordered" evidence="7">
    <location>
        <begin position="460"/>
        <end position="625"/>
    </location>
</feature>
<dbReference type="SUPFAM" id="SSF48452">
    <property type="entry name" value="TPR-like"/>
    <property type="match status" value="1"/>
</dbReference>
<feature type="compositionally biased region" description="Low complexity" evidence="7">
    <location>
        <begin position="496"/>
        <end position="506"/>
    </location>
</feature>
<evidence type="ECO:0000313" key="11">
    <source>
        <dbReference type="Proteomes" id="UP000593580"/>
    </source>
</evidence>
<sequence>MSFLHPEFLYYMLPPLFILFGLLLTQKEAQANFFSQEVIDRLRVSANTLTLKARNALFFLIGVLLVIALAGPVIKEGKIEIKAKSADIMIALDISDSMLATDVYPNRLKLAKQKALEFLRLAPNERIGVIAFAKNSYLVSPLSFDHDAVAFLLKNLDTTSITEQGTDLMSMLEVVDRSIKDETRRYILLLSDGGDDKDFSREIAYAKKHNITVFVLAIGTKKGAPIKLPNGEFIKQNGSIILTKLNENIADLATKTGGVYIEGVNANSDVKAMLREIETKAKKKERKSEEIEKYIPLFYYPVGLALLLLLIATSSMSKRKTVQVPSMFLLALVLFNAPNVKAGILDFKELNSAKKAYEQQNYQQSAKYFDEYAKKTHKDAAYYNAGNAFYKQKQYKKALQNYEKATFSNKIERAKNFANMGNAHARLGSEKELKAAIQSYEESLKLHEDKAVRENLEAVKKALQKKQQKKQQQNRDQKNKDQKNKQQNKKNEKNKNQQNKNENNKQNSKDNKQNQQNKQSEQNKKNEHKEKQNSQQNKQQQKENEKQKEKQERKSKQQSSDEKLNQQKNQEEQKKQNKEEKEKAKKEKQKLQELKSQKEDKNKKDKEQAHAAQMQQKMMKDKMSDAEEKKWLKALNQQQNSYLYMLNKEKPIKDNENEKPW</sequence>
<dbReference type="RefSeq" id="WP_193111508.1">
    <property type="nucleotide sequence ID" value="NZ_CP041406.1"/>
</dbReference>
<feature type="compositionally biased region" description="Basic and acidic residues" evidence="7">
    <location>
        <begin position="521"/>
        <end position="532"/>
    </location>
</feature>
<organism evidence="10 11">
    <name type="scientific">Sulfurimonas paralvinellae</name>
    <dbReference type="NCBI Taxonomy" id="317658"/>
    <lineage>
        <taxon>Bacteria</taxon>
        <taxon>Pseudomonadati</taxon>
        <taxon>Campylobacterota</taxon>
        <taxon>Epsilonproteobacteria</taxon>
        <taxon>Campylobacterales</taxon>
        <taxon>Sulfurimonadaceae</taxon>
        <taxon>Sulfurimonas</taxon>
    </lineage>
</organism>
<dbReference type="Gene3D" id="1.25.40.10">
    <property type="entry name" value="Tetratricopeptide repeat domain"/>
    <property type="match status" value="1"/>
</dbReference>
<keyword evidence="3 8" id="KW-1133">Transmembrane helix</keyword>
<evidence type="ECO:0000256" key="2">
    <source>
        <dbReference type="ARBA" id="ARBA00022692"/>
    </source>
</evidence>
<keyword evidence="4 8" id="KW-0472">Membrane</keyword>
<keyword evidence="5" id="KW-0802">TPR repeat</keyword>
<keyword evidence="11" id="KW-1185">Reference proteome</keyword>
<dbReference type="EMBL" id="CP041406">
    <property type="protein sequence ID" value="QOP45256.1"/>
    <property type="molecule type" value="Genomic_DNA"/>
</dbReference>
<evidence type="ECO:0000256" key="6">
    <source>
        <dbReference type="SAM" id="Coils"/>
    </source>
</evidence>
<evidence type="ECO:0000256" key="3">
    <source>
        <dbReference type="ARBA" id="ARBA00022989"/>
    </source>
</evidence>
<feature type="domain" description="VWFA" evidence="9">
    <location>
        <begin position="87"/>
        <end position="277"/>
    </location>
</feature>
<feature type="compositionally biased region" description="Basic and acidic residues" evidence="7">
    <location>
        <begin position="540"/>
        <end position="609"/>
    </location>
</feature>
<dbReference type="SMART" id="SM00028">
    <property type="entry name" value="TPR"/>
    <property type="match status" value="2"/>
</dbReference>
<evidence type="ECO:0000313" key="10">
    <source>
        <dbReference type="EMBL" id="QOP45256.1"/>
    </source>
</evidence>
<dbReference type="InterPro" id="IPR036465">
    <property type="entry name" value="vWFA_dom_sf"/>
</dbReference>
<feature type="repeat" description="TPR" evidence="5">
    <location>
        <begin position="379"/>
        <end position="412"/>
    </location>
</feature>
<feature type="transmembrane region" description="Helical" evidence="8">
    <location>
        <begin position="53"/>
        <end position="74"/>
    </location>
</feature>
<dbReference type="Gene3D" id="3.40.50.410">
    <property type="entry name" value="von Willebrand factor, type A domain"/>
    <property type="match status" value="1"/>
</dbReference>
<dbReference type="InterPro" id="IPR019734">
    <property type="entry name" value="TPR_rpt"/>
</dbReference>
<evidence type="ECO:0000256" key="1">
    <source>
        <dbReference type="ARBA" id="ARBA00022475"/>
    </source>
</evidence>
<dbReference type="InterPro" id="IPR002035">
    <property type="entry name" value="VWF_A"/>
</dbReference>
<feature type="compositionally biased region" description="Basic and acidic residues" evidence="7">
    <location>
        <begin position="473"/>
        <end position="495"/>
    </location>
</feature>
<feature type="transmembrane region" description="Helical" evidence="8">
    <location>
        <begin position="294"/>
        <end position="312"/>
    </location>
</feature>
<dbReference type="SMART" id="SM00327">
    <property type="entry name" value="VWA"/>
    <property type="match status" value="1"/>
</dbReference>
<keyword evidence="6" id="KW-0175">Coiled coil</keyword>
<dbReference type="Proteomes" id="UP000593580">
    <property type="component" value="Chromosome"/>
</dbReference>
<evidence type="ECO:0000256" key="5">
    <source>
        <dbReference type="PROSITE-ProRule" id="PRU00339"/>
    </source>
</evidence>
<evidence type="ECO:0000259" key="9">
    <source>
        <dbReference type="PROSITE" id="PS50234"/>
    </source>
</evidence>
<protein>
    <submittedName>
        <fullName evidence="10">VWA domain-containing protein</fullName>
    </submittedName>
</protein>
<dbReference type="Pfam" id="PF13519">
    <property type="entry name" value="VWA_2"/>
    <property type="match status" value="1"/>
</dbReference>
<dbReference type="SUPFAM" id="SSF53300">
    <property type="entry name" value="vWA-like"/>
    <property type="match status" value="1"/>
</dbReference>
<evidence type="ECO:0000256" key="8">
    <source>
        <dbReference type="SAM" id="Phobius"/>
    </source>
</evidence>
<proteinExistence type="predicted"/>
<name>A0A7M1B6X0_9BACT</name>
<dbReference type="KEGG" id="spal:FM071_02745"/>
<dbReference type="PANTHER" id="PTHR22550:SF5">
    <property type="entry name" value="LEUCINE ZIPPER PROTEIN 4"/>
    <property type="match status" value="1"/>
</dbReference>
<evidence type="ECO:0000256" key="7">
    <source>
        <dbReference type="SAM" id="MobiDB-lite"/>
    </source>
</evidence>